<keyword evidence="2" id="KW-1185">Reference proteome</keyword>
<comment type="caution">
    <text evidence="1">The sequence shown here is derived from an EMBL/GenBank/DDBJ whole genome shotgun (WGS) entry which is preliminary data.</text>
</comment>
<evidence type="ECO:0000313" key="1">
    <source>
        <dbReference type="EMBL" id="KAJ3804605.1"/>
    </source>
</evidence>
<proteinExistence type="predicted"/>
<evidence type="ECO:0000313" key="2">
    <source>
        <dbReference type="Proteomes" id="UP001163835"/>
    </source>
</evidence>
<organism evidence="1 2">
    <name type="scientific">Lentinula aff. lateritia</name>
    <dbReference type="NCBI Taxonomy" id="2804960"/>
    <lineage>
        <taxon>Eukaryota</taxon>
        <taxon>Fungi</taxon>
        <taxon>Dikarya</taxon>
        <taxon>Basidiomycota</taxon>
        <taxon>Agaricomycotina</taxon>
        <taxon>Agaricomycetes</taxon>
        <taxon>Agaricomycetidae</taxon>
        <taxon>Agaricales</taxon>
        <taxon>Marasmiineae</taxon>
        <taxon>Omphalotaceae</taxon>
        <taxon>Lentinula</taxon>
    </lineage>
</organism>
<dbReference type="EMBL" id="MU795904">
    <property type="protein sequence ID" value="KAJ3804605.1"/>
    <property type="molecule type" value="Genomic_DNA"/>
</dbReference>
<protein>
    <submittedName>
        <fullName evidence="1">Uncharacterized protein</fullName>
    </submittedName>
</protein>
<sequence>MAIFSQELLDYILDFLHTSVPCLASSSLVSHRWLPATRYHLFRIPVLYQVSLHRSAKDNTRAFLELLESPLCTFRNTIQGCVLNIQ</sequence>
<gene>
    <name evidence="1" type="ORF">F5876DRAFT_53169</name>
</gene>
<accession>A0ACC1TIP2</accession>
<name>A0ACC1TIP2_9AGAR</name>
<reference evidence="1" key="1">
    <citation type="submission" date="2022-09" db="EMBL/GenBank/DDBJ databases">
        <title>A Global Phylogenomic Analysis of the Shiitake Genus Lentinula.</title>
        <authorList>
            <consortium name="DOE Joint Genome Institute"/>
            <person name="Sierra-Patev S."/>
            <person name="Min B."/>
            <person name="Naranjo-Ortiz M."/>
            <person name="Looney B."/>
            <person name="Konkel Z."/>
            <person name="Slot J.C."/>
            <person name="Sakamoto Y."/>
            <person name="Steenwyk J.L."/>
            <person name="Rokas A."/>
            <person name="Carro J."/>
            <person name="Camarero S."/>
            <person name="Ferreira P."/>
            <person name="Molpeceres G."/>
            <person name="Ruiz-Duenas F.J."/>
            <person name="Serrano A."/>
            <person name="Henrissat B."/>
            <person name="Drula E."/>
            <person name="Hughes K.W."/>
            <person name="Mata J.L."/>
            <person name="Ishikawa N.K."/>
            <person name="Vargas-Isla R."/>
            <person name="Ushijima S."/>
            <person name="Smith C.A."/>
            <person name="Ahrendt S."/>
            <person name="Andreopoulos W."/>
            <person name="He G."/>
            <person name="Labutti K."/>
            <person name="Lipzen A."/>
            <person name="Ng V."/>
            <person name="Riley R."/>
            <person name="Sandor L."/>
            <person name="Barry K."/>
            <person name="Martinez A.T."/>
            <person name="Xiao Y."/>
            <person name="Gibbons J.G."/>
            <person name="Terashima K."/>
            <person name="Grigoriev I.V."/>
            <person name="Hibbett D.S."/>
        </authorList>
    </citation>
    <scope>NUCLEOTIDE SEQUENCE</scope>
    <source>
        <strain evidence="1">TMI1499</strain>
    </source>
</reference>
<dbReference type="Proteomes" id="UP001163835">
    <property type="component" value="Unassembled WGS sequence"/>
</dbReference>